<dbReference type="EMBL" id="MGKP01000026">
    <property type="protein sequence ID" value="OGN27884.1"/>
    <property type="molecule type" value="Genomic_DNA"/>
</dbReference>
<dbReference type="Gene3D" id="3.30.479.20">
    <property type="entry name" value="Elongation factor Ts, dimerisation domain"/>
    <property type="match status" value="1"/>
</dbReference>
<dbReference type="PANTHER" id="PTHR11741:SF0">
    <property type="entry name" value="ELONGATION FACTOR TS, MITOCHONDRIAL"/>
    <property type="match status" value="1"/>
</dbReference>
<feature type="region of interest" description="Involved in Mg(2+) ion dislocation from EF-Tu" evidence="5">
    <location>
        <begin position="65"/>
        <end position="68"/>
    </location>
</feature>
<evidence type="ECO:0000256" key="1">
    <source>
        <dbReference type="ARBA" id="ARBA00005532"/>
    </source>
</evidence>
<comment type="subcellular location">
    <subcellularLocation>
        <location evidence="5">Cytoplasm</location>
    </subcellularLocation>
</comment>
<comment type="caution">
    <text evidence="7">The sequence shown here is derived from an EMBL/GenBank/DDBJ whole genome shotgun (WGS) entry which is preliminary data.</text>
</comment>
<keyword evidence="5" id="KW-0963">Cytoplasm</keyword>
<dbReference type="InterPro" id="IPR009060">
    <property type="entry name" value="UBA-like_sf"/>
</dbReference>
<dbReference type="PANTHER" id="PTHR11741">
    <property type="entry name" value="ELONGATION FACTOR TS"/>
    <property type="match status" value="1"/>
</dbReference>
<evidence type="ECO:0000259" key="6">
    <source>
        <dbReference type="Pfam" id="PF00889"/>
    </source>
</evidence>
<evidence type="ECO:0000313" key="8">
    <source>
        <dbReference type="Proteomes" id="UP000179047"/>
    </source>
</evidence>
<dbReference type="GO" id="GO:0005737">
    <property type="term" value="C:cytoplasm"/>
    <property type="evidence" value="ECO:0007669"/>
    <property type="project" value="UniProtKB-SubCell"/>
</dbReference>
<name>A0A1F8GR53_9BACT</name>
<dbReference type="SUPFAM" id="SSF46934">
    <property type="entry name" value="UBA-like"/>
    <property type="match status" value="1"/>
</dbReference>
<keyword evidence="4 5" id="KW-0648">Protein biosynthesis</keyword>
<dbReference type="GO" id="GO:0003746">
    <property type="term" value="F:translation elongation factor activity"/>
    <property type="evidence" value="ECO:0007669"/>
    <property type="project" value="UniProtKB-UniRule"/>
</dbReference>
<evidence type="ECO:0000313" key="7">
    <source>
        <dbReference type="EMBL" id="OGN27884.1"/>
    </source>
</evidence>
<dbReference type="Proteomes" id="UP000179047">
    <property type="component" value="Unassembled WGS sequence"/>
</dbReference>
<protein>
    <recommendedName>
        <fullName evidence="2 5">Elongation factor Ts</fullName>
        <shortName evidence="5">EF-Ts</shortName>
    </recommendedName>
</protein>
<evidence type="ECO:0000256" key="2">
    <source>
        <dbReference type="ARBA" id="ARBA00016956"/>
    </source>
</evidence>
<dbReference type="InterPro" id="IPR036402">
    <property type="entry name" value="EF-Ts_dimer_sf"/>
</dbReference>
<comment type="function">
    <text evidence="5">Associates with the EF-Tu.GDP complex and induces the exchange of GDP to GTP. It remains bound to the aminoacyl-tRNA.EF-Tu.GTP complex up to the GTP hydrolysis stage on the ribosome.</text>
</comment>
<proteinExistence type="inferred from homology"/>
<feature type="domain" description="Translation elongation factor EFTs/EF1B dimerisation" evidence="6">
    <location>
        <begin position="56"/>
        <end position="133"/>
    </location>
</feature>
<evidence type="ECO:0000256" key="4">
    <source>
        <dbReference type="ARBA" id="ARBA00022917"/>
    </source>
</evidence>
<dbReference type="Pfam" id="PF00889">
    <property type="entry name" value="EF_TS"/>
    <property type="match status" value="1"/>
</dbReference>
<accession>A0A1F8GR53</accession>
<dbReference type="STRING" id="1802701.A3A33_04585"/>
<evidence type="ECO:0000256" key="3">
    <source>
        <dbReference type="ARBA" id="ARBA00022768"/>
    </source>
</evidence>
<organism evidence="7 8">
    <name type="scientific">Candidatus Yanofskybacteria bacterium RIFCSPLOWO2_01_FULL_49_25</name>
    <dbReference type="NCBI Taxonomy" id="1802701"/>
    <lineage>
        <taxon>Bacteria</taxon>
        <taxon>Candidatus Yanofskyibacteriota</taxon>
    </lineage>
</organism>
<dbReference type="SUPFAM" id="SSF54713">
    <property type="entry name" value="Elongation factor Ts (EF-Ts), dimerisation domain"/>
    <property type="match status" value="1"/>
</dbReference>
<evidence type="ECO:0000256" key="5">
    <source>
        <dbReference type="HAMAP-Rule" id="MF_00050"/>
    </source>
</evidence>
<reference evidence="7 8" key="1">
    <citation type="journal article" date="2016" name="Nat. Commun.">
        <title>Thousands of microbial genomes shed light on interconnected biogeochemical processes in an aquifer system.</title>
        <authorList>
            <person name="Anantharaman K."/>
            <person name="Brown C.T."/>
            <person name="Hug L.A."/>
            <person name="Sharon I."/>
            <person name="Castelle C.J."/>
            <person name="Probst A.J."/>
            <person name="Thomas B.C."/>
            <person name="Singh A."/>
            <person name="Wilkins M.J."/>
            <person name="Karaoz U."/>
            <person name="Brodie E.L."/>
            <person name="Williams K.H."/>
            <person name="Hubbard S.S."/>
            <person name="Banfield J.F."/>
        </authorList>
    </citation>
    <scope>NUCLEOTIDE SEQUENCE [LARGE SCALE GENOMIC DNA]</scope>
</reference>
<dbReference type="InterPro" id="IPR001816">
    <property type="entry name" value="Transl_elong_EFTs/EF1B"/>
</dbReference>
<dbReference type="InterPro" id="IPR014039">
    <property type="entry name" value="Transl_elong_EFTs/EF1B_dimer"/>
</dbReference>
<keyword evidence="3 5" id="KW-0251">Elongation factor</keyword>
<dbReference type="AlphaFoldDB" id="A0A1F8GR53"/>
<comment type="similarity">
    <text evidence="1 5">Belongs to the EF-Ts family.</text>
</comment>
<dbReference type="HAMAP" id="MF_00050">
    <property type="entry name" value="EF_Ts"/>
    <property type="match status" value="1"/>
</dbReference>
<gene>
    <name evidence="5" type="primary">tsf</name>
    <name evidence="7" type="ORF">A3A33_04585</name>
</gene>
<dbReference type="Gene3D" id="1.10.8.10">
    <property type="entry name" value="DNA helicase RuvA subunit, C-terminal domain"/>
    <property type="match status" value="1"/>
</dbReference>
<sequence length="134" mass="14740">MSLNDIRKALDEAGGNKEKALEILRTRGATIAEKKSSRSTQEGIIEAYVHSTKKIAVLVEMLCETDFVARNPLFSELAHELALHIAAMDPADVEALMDQPFIKDQTVAVRDVVTGYVAKLGENIKVGTFTRLQI</sequence>